<feature type="non-terminal residue" evidence="1">
    <location>
        <position position="1"/>
    </location>
</feature>
<proteinExistence type="predicted"/>
<sequence length="39" mass="4280">KPPRSLHVTSITIEADPKHLNAEATTRDLEVVHRDCAAS</sequence>
<dbReference type="AlphaFoldDB" id="W2J7K9"/>
<name>W2J7K9_PHYNI</name>
<dbReference type="Proteomes" id="UP000053864">
    <property type="component" value="Unassembled WGS sequence"/>
</dbReference>
<evidence type="ECO:0000313" key="2">
    <source>
        <dbReference type="Proteomes" id="UP000053864"/>
    </source>
</evidence>
<protein>
    <submittedName>
        <fullName evidence="1">Uncharacterized protein</fullName>
    </submittedName>
</protein>
<accession>W2J7K9</accession>
<gene>
    <name evidence="1" type="ORF">L916_07461</name>
</gene>
<evidence type="ECO:0000313" key="1">
    <source>
        <dbReference type="EMBL" id="ETL41603.1"/>
    </source>
</evidence>
<dbReference type="EMBL" id="KI672604">
    <property type="protein sequence ID" value="ETL41603.1"/>
    <property type="molecule type" value="Genomic_DNA"/>
</dbReference>
<organism evidence="1 2">
    <name type="scientific">Phytophthora nicotianae</name>
    <name type="common">Potato buckeye rot agent</name>
    <name type="synonym">Phytophthora parasitica</name>
    <dbReference type="NCBI Taxonomy" id="4792"/>
    <lineage>
        <taxon>Eukaryota</taxon>
        <taxon>Sar</taxon>
        <taxon>Stramenopiles</taxon>
        <taxon>Oomycota</taxon>
        <taxon>Peronosporomycetes</taxon>
        <taxon>Peronosporales</taxon>
        <taxon>Peronosporaceae</taxon>
        <taxon>Phytophthora</taxon>
    </lineage>
</organism>
<reference evidence="1 2" key="1">
    <citation type="submission" date="2013-11" db="EMBL/GenBank/DDBJ databases">
        <title>The Genome Sequence of Phytophthora parasitica CJ05E6.</title>
        <authorList>
            <consortium name="The Broad Institute Genomics Platform"/>
            <person name="Russ C."/>
            <person name="Tyler B."/>
            <person name="Panabieres F."/>
            <person name="Shan W."/>
            <person name="Tripathy S."/>
            <person name="Grunwald N."/>
            <person name="Machado M."/>
            <person name="Johnson C.S."/>
            <person name="Arredondo F."/>
            <person name="Hong C."/>
            <person name="Coffey M."/>
            <person name="Young S.K."/>
            <person name="Zeng Q."/>
            <person name="Gargeya S."/>
            <person name="Fitzgerald M."/>
            <person name="Abouelleil A."/>
            <person name="Alvarado L."/>
            <person name="Chapman S.B."/>
            <person name="Gainer-Dewar J."/>
            <person name="Goldberg J."/>
            <person name="Griggs A."/>
            <person name="Gujja S."/>
            <person name="Hansen M."/>
            <person name="Howarth C."/>
            <person name="Imamovic A."/>
            <person name="Ireland A."/>
            <person name="Larimer J."/>
            <person name="McCowan C."/>
            <person name="Murphy C."/>
            <person name="Pearson M."/>
            <person name="Poon T.W."/>
            <person name="Priest M."/>
            <person name="Roberts A."/>
            <person name="Saif S."/>
            <person name="Shea T."/>
            <person name="Sykes S."/>
            <person name="Wortman J."/>
            <person name="Nusbaum C."/>
            <person name="Birren B."/>
        </authorList>
    </citation>
    <scope>NUCLEOTIDE SEQUENCE [LARGE SCALE GENOMIC DNA]</scope>
    <source>
        <strain evidence="1 2">CJ05E6</strain>
    </source>
</reference>